<dbReference type="AlphaFoldDB" id="W9RD14"/>
<gene>
    <name evidence="1" type="ORF">L484_019216</name>
</gene>
<protein>
    <submittedName>
        <fullName evidence="1">Uncharacterized protein</fullName>
    </submittedName>
</protein>
<sequence>MRHAYTGWEPCYSTLKSNQYAVFSVMNRELPPFPIYGLILFDIREHKAGVVDKEGNKKAAMQIKRTHY</sequence>
<reference evidence="2" key="1">
    <citation type="submission" date="2013-01" db="EMBL/GenBank/DDBJ databases">
        <title>Draft Genome Sequence of a Mulberry Tree, Morus notabilis C.K. Schneid.</title>
        <authorList>
            <person name="He N."/>
            <person name="Zhao S."/>
        </authorList>
    </citation>
    <scope>NUCLEOTIDE SEQUENCE</scope>
</reference>
<dbReference type="Proteomes" id="UP000030645">
    <property type="component" value="Unassembled WGS sequence"/>
</dbReference>
<evidence type="ECO:0000313" key="1">
    <source>
        <dbReference type="EMBL" id="EXB51224.1"/>
    </source>
</evidence>
<evidence type="ECO:0000313" key="2">
    <source>
        <dbReference type="Proteomes" id="UP000030645"/>
    </source>
</evidence>
<accession>W9RD14</accession>
<dbReference type="EMBL" id="KE344035">
    <property type="protein sequence ID" value="EXB51224.1"/>
    <property type="molecule type" value="Genomic_DNA"/>
</dbReference>
<organism evidence="1 2">
    <name type="scientific">Morus notabilis</name>
    <dbReference type="NCBI Taxonomy" id="981085"/>
    <lineage>
        <taxon>Eukaryota</taxon>
        <taxon>Viridiplantae</taxon>
        <taxon>Streptophyta</taxon>
        <taxon>Embryophyta</taxon>
        <taxon>Tracheophyta</taxon>
        <taxon>Spermatophyta</taxon>
        <taxon>Magnoliopsida</taxon>
        <taxon>eudicotyledons</taxon>
        <taxon>Gunneridae</taxon>
        <taxon>Pentapetalae</taxon>
        <taxon>rosids</taxon>
        <taxon>fabids</taxon>
        <taxon>Rosales</taxon>
        <taxon>Moraceae</taxon>
        <taxon>Moreae</taxon>
        <taxon>Morus</taxon>
    </lineage>
</organism>
<keyword evidence="2" id="KW-1185">Reference proteome</keyword>
<name>W9RD14_9ROSA</name>
<proteinExistence type="predicted"/>